<reference evidence="2" key="1">
    <citation type="journal article" date="2018" name="PLoS Negl. Trop. Dis.">
        <title>An insight into the salivary gland and fat body transcriptome of Panstrongylus lignarius (Hemiptera: Heteroptera), the main vector of Chagas disease in Peru.</title>
        <authorList>
            <person name="Nevoa J.C."/>
            <person name="Mendes M.T."/>
            <person name="da Silva M.V."/>
            <person name="Soares S.C."/>
            <person name="Oliveira C.J.F."/>
            <person name="Ribeiro J.M.C."/>
        </authorList>
    </citation>
    <scope>NUCLEOTIDE SEQUENCE</scope>
</reference>
<evidence type="ECO:0000313" key="2">
    <source>
        <dbReference type="EMBL" id="JAW13508.1"/>
    </source>
</evidence>
<protein>
    <submittedName>
        <fullName evidence="2">Putative conserved plasma membrane protein</fullName>
    </submittedName>
</protein>
<dbReference type="PANTHER" id="PTHR36694">
    <property type="entry name" value="PASIFLORA 1, ISOFORM A-RELATED"/>
    <property type="match status" value="1"/>
</dbReference>
<name>A0A224XUL8_9HEMI</name>
<feature type="transmembrane region" description="Helical" evidence="1">
    <location>
        <begin position="72"/>
        <end position="99"/>
    </location>
</feature>
<sequence length="175" mass="19003">MPTVPQLKTCCFCCTTETGTKIIAWLQTIFSAIGVLVLIFALAFGVEALKEHSGNEVAVKNTDDSSVDTETLALTIIIASAITIVIYVISFLLGLFLLLGVYKRNMGYVRIWIITSVVLLILSLALIVIRLILKATGKDGGDIISPIISCIISTYFLLVVYSYYRDNKSGTSGNV</sequence>
<feature type="transmembrane region" description="Helical" evidence="1">
    <location>
        <begin position="111"/>
        <end position="132"/>
    </location>
</feature>
<evidence type="ECO:0000256" key="1">
    <source>
        <dbReference type="SAM" id="Phobius"/>
    </source>
</evidence>
<proteinExistence type="predicted"/>
<keyword evidence="1" id="KW-1133">Transmembrane helix</keyword>
<keyword evidence="1" id="KW-0472">Membrane</keyword>
<dbReference type="EMBL" id="GFTR01002918">
    <property type="protein sequence ID" value="JAW13508.1"/>
    <property type="molecule type" value="Transcribed_RNA"/>
</dbReference>
<feature type="transmembrane region" description="Helical" evidence="1">
    <location>
        <begin position="144"/>
        <end position="164"/>
    </location>
</feature>
<accession>A0A224XUL8</accession>
<dbReference type="AlphaFoldDB" id="A0A224XUL8"/>
<dbReference type="PANTHER" id="PTHR36694:SF11">
    <property type="entry name" value="LP21121P-RELATED"/>
    <property type="match status" value="1"/>
</dbReference>
<feature type="transmembrane region" description="Helical" evidence="1">
    <location>
        <begin position="22"/>
        <end position="46"/>
    </location>
</feature>
<organism evidence="2">
    <name type="scientific">Panstrongylus lignarius</name>
    <dbReference type="NCBI Taxonomy" id="156445"/>
    <lineage>
        <taxon>Eukaryota</taxon>
        <taxon>Metazoa</taxon>
        <taxon>Ecdysozoa</taxon>
        <taxon>Arthropoda</taxon>
        <taxon>Hexapoda</taxon>
        <taxon>Insecta</taxon>
        <taxon>Pterygota</taxon>
        <taxon>Neoptera</taxon>
        <taxon>Paraneoptera</taxon>
        <taxon>Hemiptera</taxon>
        <taxon>Heteroptera</taxon>
        <taxon>Panheteroptera</taxon>
        <taxon>Cimicomorpha</taxon>
        <taxon>Reduviidae</taxon>
        <taxon>Triatominae</taxon>
        <taxon>Panstrongylus</taxon>
    </lineage>
</organism>
<keyword evidence="1" id="KW-0812">Transmembrane</keyword>